<reference evidence="2" key="1">
    <citation type="journal article" date="2017" name="Nat. Ecol. Evol.">
        <title>Genome expansion and lineage-specific genetic innovations in the forest pathogenic fungi Armillaria.</title>
        <authorList>
            <person name="Sipos G."/>
            <person name="Prasanna A.N."/>
            <person name="Walter M.C."/>
            <person name="O'Connor E."/>
            <person name="Balint B."/>
            <person name="Krizsan K."/>
            <person name="Kiss B."/>
            <person name="Hess J."/>
            <person name="Varga T."/>
            <person name="Slot J."/>
            <person name="Riley R."/>
            <person name="Boka B."/>
            <person name="Rigling D."/>
            <person name="Barry K."/>
            <person name="Lee J."/>
            <person name="Mihaltcheva S."/>
            <person name="LaButti K."/>
            <person name="Lipzen A."/>
            <person name="Waldron R."/>
            <person name="Moloney N.M."/>
            <person name="Sperisen C."/>
            <person name="Kredics L."/>
            <person name="Vagvoelgyi C."/>
            <person name="Patrignani A."/>
            <person name="Fitzpatrick D."/>
            <person name="Nagy I."/>
            <person name="Doyle S."/>
            <person name="Anderson J.B."/>
            <person name="Grigoriev I.V."/>
            <person name="Gueldener U."/>
            <person name="Muensterkoetter M."/>
            <person name="Nagy L.G."/>
        </authorList>
    </citation>
    <scope>NUCLEOTIDE SEQUENCE [LARGE SCALE GENOMIC DNA]</scope>
    <source>
        <strain evidence="2">C18/9</strain>
    </source>
</reference>
<dbReference type="OrthoDB" id="10520702at2759"/>
<accession>A0A284R6H4</accession>
<protein>
    <submittedName>
        <fullName evidence="1">Uncharacterized protein</fullName>
    </submittedName>
</protein>
<dbReference type="Proteomes" id="UP000219338">
    <property type="component" value="Unassembled WGS sequence"/>
</dbReference>
<dbReference type="AlphaFoldDB" id="A0A284R6H4"/>
<evidence type="ECO:0000313" key="1">
    <source>
        <dbReference type="EMBL" id="SJL04300.1"/>
    </source>
</evidence>
<keyword evidence="2" id="KW-1185">Reference proteome</keyword>
<evidence type="ECO:0000313" key="2">
    <source>
        <dbReference type="Proteomes" id="UP000219338"/>
    </source>
</evidence>
<gene>
    <name evidence="1" type="ORF">ARMOST_07661</name>
</gene>
<name>A0A284R6H4_ARMOS</name>
<sequence length="169" mass="18595">MAPSLQYQNKASHREIHSGKACAGAVYDYIFNADNRPFTVMCCHGVTVKALEGRKTSAATDLAAHQTAASMDHSLSLICHSCVIQDNSNNPQTLVAYISSHIDPLGMEVRDGFKVDYKMRRFLSVTQHAVSELSVQSPQMGGDKRHLSDASFPFMEYDVESNDGSITHE</sequence>
<dbReference type="EMBL" id="FUEG01000005">
    <property type="protein sequence ID" value="SJL04300.1"/>
    <property type="molecule type" value="Genomic_DNA"/>
</dbReference>
<organism evidence="1 2">
    <name type="scientific">Armillaria ostoyae</name>
    <name type="common">Armillaria root rot fungus</name>
    <dbReference type="NCBI Taxonomy" id="47428"/>
    <lineage>
        <taxon>Eukaryota</taxon>
        <taxon>Fungi</taxon>
        <taxon>Dikarya</taxon>
        <taxon>Basidiomycota</taxon>
        <taxon>Agaricomycotina</taxon>
        <taxon>Agaricomycetes</taxon>
        <taxon>Agaricomycetidae</taxon>
        <taxon>Agaricales</taxon>
        <taxon>Marasmiineae</taxon>
        <taxon>Physalacriaceae</taxon>
        <taxon>Armillaria</taxon>
    </lineage>
</organism>
<proteinExistence type="predicted"/>